<sequence>MTEQWYTIGSFTFPSSWGAIIASFVLTFLFLYFWNRKASDWYSNAILIFILVWKLSVIVVDFQTVIKHPFTILYFHGGIIGYWLGLAAVLLYIFFRKVDRPSILIISWMTMVLVFEVVLHMLHDDFLLAGIQSVLNLMMVYFMMKKSAGSDGGMWAGQILVLFTLFQLFLNTLIGGFELSIITWTYLVMMIGLIFLLTVRRKTKNE</sequence>
<evidence type="ECO:0000313" key="2">
    <source>
        <dbReference type="EMBL" id="KPL59463.1"/>
    </source>
</evidence>
<feature type="transmembrane region" description="Helical" evidence="1">
    <location>
        <begin position="15"/>
        <end position="34"/>
    </location>
</feature>
<dbReference type="PATRIC" id="fig|218284.4.peg.3890"/>
<organism evidence="2 3">
    <name type="scientific">Rossellomorea vietnamensis</name>
    <dbReference type="NCBI Taxonomy" id="218284"/>
    <lineage>
        <taxon>Bacteria</taxon>
        <taxon>Bacillati</taxon>
        <taxon>Bacillota</taxon>
        <taxon>Bacilli</taxon>
        <taxon>Bacillales</taxon>
        <taxon>Bacillaceae</taxon>
        <taxon>Rossellomorea</taxon>
    </lineage>
</organism>
<feature type="transmembrane region" description="Helical" evidence="1">
    <location>
        <begin position="126"/>
        <end position="143"/>
    </location>
</feature>
<dbReference type="OrthoDB" id="2427847at2"/>
<dbReference type="Proteomes" id="UP000050398">
    <property type="component" value="Unassembled WGS sequence"/>
</dbReference>
<feature type="transmembrane region" description="Helical" evidence="1">
    <location>
        <begin position="155"/>
        <end position="175"/>
    </location>
</feature>
<feature type="transmembrane region" description="Helical" evidence="1">
    <location>
        <begin position="181"/>
        <end position="199"/>
    </location>
</feature>
<keyword evidence="1" id="KW-0812">Transmembrane</keyword>
<dbReference type="RefSeq" id="WP_060672528.1">
    <property type="nucleotide sequence ID" value="NZ_LIXZ01000007.1"/>
</dbReference>
<keyword evidence="1" id="KW-0472">Membrane</keyword>
<protein>
    <submittedName>
        <fullName evidence="2">Uncharacterized protein</fullName>
    </submittedName>
</protein>
<name>A0A0P6W2Y7_9BACI</name>
<accession>A0A0P6W2Y7</accession>
<proteinExistence type="predicted"/>
<keyword evidence="1" id="KW-1133">Transmembrane helix</keyword>
<feature type="transmembrane region" description="Helical" evidence="1">
    <location>
        <begin position="46"/>
        <end position="66"/>
    </location>
</feature>
<dbReference type="EMBL" id="LIXZ01000007">
    <property type="protein sequence ID" value="KPL59463.1"/>
    <property type="molecule type" value="Genomic_DNA"/>
</dbReference>
<feature type="transmembrane region" description="Helical" evidence="1">
    <location>
        <begin position="102"/>
        <end position="120"/>
    </location>
</feature>
<evidence type="ECO:0000313" key="3">
    <source>
        <dbReference type="Proteomes" id="UP000050398"/>
    </source>
</evidence>
<comment type="caution">
    <text evidence="2">The sequence shown here is derived from an EMBL/GenBank/DDBJ whole genome shotgun (WGS) entry which is preliminary data.</text>
</comment>
<reference evidence="2 3" key="1">
    <citation type="submission" date="2015-08" db="EMBL/GenBank/DDBJ databases">
        <title>Draft Genome Sequence of Bacillus vietnamensis UCD-SED5.</title>
        <authorList>
            <person name="Lee R.D."/>
            <person name="Jospin G."/>
            <person name="Lang J.M."/>
            <person name="Coil D.A."/>
            <person name="Eisen J.A."/>
        </authorList>
    </citation>
    <scope>NUCLEOTIDE SEQUENCE [LARGE SCALE GENOMIC DNA]</scope>
    <source>
        <strain evidence="2 3">UCD-SED5</strain>
    </source>
</reference>
<evidence type="ECO:0000256" key="1">
    <source>
        <dbReference type="SAM" id="Phobius"/>
    </source>
</evidence>
<feature type="transmembrane region" description="Helical" evidence="1">
    <location>
        <begin position="72"/>
        <end position="95"/>
    </location>
</feature>
<dbReference type="AlphaFoldDB" id="A0A0P6W2Y7"/>
<gene>
    <name evidence="2" type="ORF">AM506_10950</name>
</gene>